<evidence type="ECO:0000256" key="6">
    <source>
        <dbReference type="ARBA" id="ARBA00022723"/>
    </source>
</evidence>
<evidence type="ECO:0000256" key="7">
    <source>
        <dbReference type="ARBA" id="ARBA00022741"/>
    </source>
</evidence>
<dbReference type="GO" id="GO:0016301">
    <property type="term" value="F:kinase activity"/>
    <property type="evidence" value="ECO:0007669"/>
    <property type="project" value="UniProtKB-KW"/>
</dbReference>
<evidence type="ECO:0000256" key="2">
    <source>
        <dbReference type="ARBA" id="ARBA00004997"/>
    </source>
</evidence>
<proteinExistence type="inferred from homology"/>
<dbReference type="InterPro" id="IPR001697">
    <property type="entry name" value="Pyr_Knase"/>
</dbReference>
<evidence type="ECO:0000256" key="10">
    <source>
        <dbReference type="ARBA" id="ARBA00022842"/>
    </source>
</evidence>
<dbReference type="InterPro" id="IPR015813">
    <property type="entry name" value="Pyrv/PenolPyrv_kinase-like_dom"/>
</dbReference>
<dbReference type="Proteomes" id="UP000501060">
    <property type="component" value="Chromosome"/>
</dbReference>
<comment type="similarity">
    <text evidence="3 14">Belongs to the pyruvate kinase family.</text>
</comment>
<dbReference type="GO" id="GO:0005524">
    <property type="term" value="F:ATP binding"/>
    <property type="evidence" value="ECO:0007669"/>
    <property type="project" value="UniProtKB-KW"/>
</dbReference>
<dbReference type="PANTHER" id="PTHR11817">
    <property type="entry name" value="PYRUVATE KINASE"/>
    <property type="match status" value="1"/>
</dbReference>
<protein>
    <recommendedName>
        <fullName evidence="4 13">Pyruvate kinase</fullName>
        <ecNumber evidence="4 13">2.7.1.40</ecNumber>
    </recommendedName>
</protein>
<dbReference type="PRINTS" id="PR01050">
    <property type="entry name" value="PYRUVTKNASE"/>
</dbReference>
<comment type="cofactor">
    <cofactor evidence="1">
        <name>K(+)</name>
        <dbReference type="ChEBI" id="CHEBI:29103"/>
    </cofactor>
</comment>
<keyword evidence="6" id="KW-0479">Metal-binding</keyword>
<evidence type="ECO:0000256" key="12">
    <source>
        <dbReference type="ARBA" id="ARBA00023317"/>
    </source>
</evidence>
<dbReference type="UniPathway" id="UPA00109">
    <property type="reaction ID" value="UER00188"/>
</dbReference>
<dbReference type="SUPFAM" id="SSF51621">
    <property type="entry name" value="Phosphoenolpyruvate/pyruvate domain"/>
    <property type="match status" value="1"/>
</dbReference>
<dbReference type="InterPro" id="IPR011037">
    <property type="entry name" value="Pyrv_Knase-like_insert_dom_sf"/>
</dbReference>
<dbReference type="Gene3D" id="3.40.1380.20">
    <property type="entry name" value="Pyruvate kinase, C-terminal domain"/>
    <property type="match status" value="1"/>
</dbReference>
<keyword evidence="7" id="KW-0547">Nucleotide-binding</keyword>
<keyword evidence="11 14" id="KW-0324">Glycolysis</keyword>
<keyword evidence="10 14" id="KW-0460">Magnesium</keyword>
<organism evidence="16 17">
    <name type="scientific">Mycoplasma phocoenae</name>
    <dbReference type="NCBI Taxonomy" id="754517"/>
    <lineage>
        <taxon>Bacteria</taxon>
        <taxon>Bacillati</taxon>
        <taxon>Mycoplasmatota</taxon>
        <taxon>Mollicutes</taxon>
        <taxon>Mycoplasmataceae</taxon>
        <taxon>Mycoplasma</taxon>
    </lineage>
</organism>
<keyword evidence="12 16" id="KW-0670">Pyruvate</keyword>
<dbReference type="GO" id="GO:0030955">
    <property type="term" value="F:potassium ion binding"/>
    <property type="evidence" value="ECO:0007669"/>
    <property type="project" value="UniProtKB-UniRule"/>
</dbReference>
<keyword evidence="5 14" id="KW-0808">Transferase</keyword>
<evidence type="ECO:0000313" key="17">
    <source>
        <dbReference type="Proteomes" id="UP000501060"/>
    </source>
</evidence>
<comment type="pathway">
    <text evidence="2 14">Carbohydrate degradation; glycolysis; pyruvate from D-glyceraldehyde 3-phosphate: step 5/5.</text>
</comment>
<evidence type="ECO:0000256" key="9">
    <source>
        <dbReference type="ARBA" id="ARBA00022840"/>
    </source>
</evidence>
<keyword evidence="17" id="KW-1185">Reference proteome</keyword>
<dbReference type="Gene3D" id="2.40.33.10">
    <property type="entry name" value="PK beta-barrel domain-like"/>
    <property type="match status" value="1"/>
</dbReference>
<accession>A0A858U885</accession>
<dbReference type="GO" id="GO:0000287">
    <property type="term" value="F:magnesium ion binding"/>
    <property type="evidence" value="ECO:0007669"/>
    <property type="project" value="UniProtKB-UniRule"/>
</dbReference>
<evidence type="ECO:0000256" key="1">
    <source>
        <dbReference type="ARBA" id="ARBA00001958"/>
    </source>
</evidence>
<name>A0A858U885_9MOLU</name>
<dbReference type="EMBL" id="CP051481">
    <property type="protein sequence ID" value="QJG66968.1"/>
    <property type="molecule type" value="Genomic_DNA"/>
</dbReference>
<dbReference type="GO" id="GO:0004743">
    <property type="term" value="F:pyruvate kinase activity"/>
    <property type="evidence" value="ECO:0007669"/>
    <property type="project" value="UniProtKB-UniRule"/>
</dbReference>
<evidence type="ECO:0000256" key="4">
    <source>
        <dbReference type="ARBA" id="ARBA00012142"/>
    </source>
</evidence>
<evidence type="ECO:0000256" key="8">
    <source>
        <dbReference type="ARBA" id="ARBA00022777"/>
    </source>
</evidence>
<dbReference type="Gene3D" id="3.20.20.60">
    <property type="entry name" value="Phosphoenolpyruvate-binding domains"/>
    <property type="match status" value="1"/>
</dbReference>
<gene>
    <name evidence="16" type="primary">pyk</name>
    <name evidence="16" type="ORF">HGG69_01360</name>
</gene>
<dbReference type="Pfam" id="PF00224">
    <property type="entry name" value="PK"/>
    <property type="match status" value="1"/>
</dbReference>
<dbReference type="NCBIfam" id="NF004491">
    <property type="entry name" value="PRK05826.1"/>
    <property type="match status" value="1"/>
</dbReference>
<dbReference type="InterPro" id="IPR036918">
    <property type="entry name" value="Pyrv_Knase_C_sf"/>
</dbReference>
<evidence type="ECO:0000256" key="5">
    <source>
        <dbReference type="ARBA" id="ARBA00022679"/>
    </source>
</evidence>
<keyword evidence="8 14" id="KW-0418">Kinase</keyword>
<dbReference type="AlphaFoldDB" id="A0A858U885"/>
<comment type="catalytic activity">
    <reaction evidence="14">
        <text>pyruvate + ATP = phosphoenolpyruvate + ADP + H(+)</text>
        <dbReference type="Rhea" id="RHEA:18157"/>
        <dbReference type="ChEBI" id="CHEBI:15361"/>
        <dbReference type="ChEBI" id="CHEBI:15378"/>
        <dbReference type="ChEBI" id="CHEBI:30616"/>
        <dbReference type="ChEBI" id="CHEBI:58702"/>
        <dbReference type="ChEBI" id="CHEBI:456216"/>
        <dbReference type="EC" id="2.7.1.40"/>
    </reaction>
</comment>
<evidence type="ECO:0000313" key="16">
    <source>
        <dbReference type="EMBL" id="QJG66968.1"/>
    </source>
</evidence>
<dbReference type="InterPro" id="IPR040442">
    <property type="entry name" value="Pyrv_kinase-like_dom_sf"/>
</dbReference>
<dbReference type="NCBIfam" id="TIGR01064">
    <property type="entry name" value="pyruv_kin"/>
    <property type="match status" value="1"/>
</dbReference>
<dbReference type="InterPro" id="IPR015806">
    <property type="entry name" value="Pyrv_Knase_insert_dom_sf"/>
</dbReference>
<dbReference type="EC" id="2.7.1.40" evidence="4 13"/>
<evidence type="ECO:0000256" key="11">
    <source>
        <dbReference type="ARBA" id="ARBA00023152"/>
    </source>
</evidence>
<dbReference type="KEGG" id="mphe:HGG69_01360"/>
<reference evidence="16 17" key="1">
    <citation type="submission" date="2020-04" db="EMBL/GenBank/DDBJ databases">
        <title>Novel Mycoplasma species detected in Phocoena phocoena (harbor porpoise) from the USA.</title>
        <authorList>
            <person name="Volokhov D.V."/>
        </authorList>
    </citation>
    <scope>NUCLEOTIDE SEQUENCE [LARGE SCALE GENOMIC DNA]</scope>
    <source>
        <strain evidence="16 17">Phocoena C-264-GEN</strain>
    </source>
</reference>
<feature type="domain" description="Pyruvate kinase barrel" evidence="15">
    <location>
        <begin position="3"/>
        <end position="328"/>
    </location>
</feature>
<dbReference type="RefSeq" id="WP_169605019.1">
    <property type="nucleotide sequence ID" value="NZ_CP051481.1"/>
</dbReference>
<dbReference type="InterPro" id="IPR015793">
    <property type="entry name" value="Pyrv_Knase_brl"/>
</dbReference>
<dbReference type="SUPFAM" id="SSF52935">
    <property type="entry name" value="PK C-terminal domain-like"/>
    <property type="match status" value="1"/>
</dbReference>
<dbReference type="SUPFAM" id="SSF50800">
    <property type="entry name" value="PK beta-barrel domain-like"/>
    <property type="match status" value="1"/>
</dbReference>
<evidence type="ECO:0000256" key="13">
    <source>
        <dbReference type="NCBIfam" id="TIGR01064"/>
    </source>
</evidence>
<keyword evidence="9" id="KW-0067">ATP-binding</keyword>
<sequence>MFNKTKIVATIGPASDNYDTIKKLILNGVNVVRANFSHGSGEDHKHKFDIAKQISKELNISIATLLDTKGPEIRIGKVENNIVKIEKNQTLELLCDANVYADYVGNSQRVCVSYEMHKDLKIGDEVLLDDGKLKTVVQNIIDNVVYVKTFNGHNLKTNKRINIPGIEFSLPFLSKKDKQDILFGISYGVDIIAASFVNSKENLIELREFLKNNGGENIRVCSKIESVSGVKNIVDIINYSDSIMIARGDLGLEIPYYNVPDIQKFIIKECNKLNKEVIVATQMLDSMEKSPLPTRAEVTDVYWANELGTDATMLSGETASGNFPDRSVFIMNEINKKAQSDFIQDTISYRYYIDKLFFESNPKEYYAYDLAQKTHDEKIEYIFVYTENPENLKIISKYRPYSKIIAIFDKKSKNNSIALIHNVTSLYDNEEEFNNFSKTHQPSQKILDQFNIDDSVKFKALKI</sequence>
<evidence type="ECO:0000256" key="3">
    <source>
        <dbReference type="ARBA" id="ARBA00008663"/>
    </source>
</evidence>
<evidence type="ECO:0000256" key="14">
    <source>
        <dbReference type="RuleBase" id="RU000504"/>
    </source>
</evidence>
<evidence type="ECO:0000259" key="15">
    <source>
        <dbReference type="Pfam" id="PF00224"/>
    </source>
</evidence>